<dbReference type="Gene3D" id="1.10.10.10">
    <property type="entry name" value="Winged helix-like DNA-binding domain superfamily/Winged helix DNA-binding domain"/>
    <property type="match status" value="1"/>
</dbReference>
<dbReference type="InterPro" id="IPR019888">
    <property type="entry name" value="Tscrpt_reg_AsnC-like"/>
</dbReference>
<evidence type="ECO:0000256" key="2">
    <source>
        <dbReference type="ARBA" id="ARBA00023125"/>
    </source>
</evidence>
<name>A0A564U7A1_9FIRM</name>
<dbReference type="GO" id="GO:0043565">
    <property type="term" value="F:sequence-specific DNA binding"/>
    <property type="evidence" value="ECO:0007669"/>
    <property type="project" value="InterPro"/>
</dbReference>
<keyword evidence="2" id="KW-0238">DNA-binding</keyword>
<dbReference type="Gene3D" id="3.30.70.920">
    <property type="match status" value="1"/>
</dbReference>
<evidence type="ECO:0000256" key="1">
    <source>
        <dbReference type="ARBA" id="ARBA00023015"/>
    </source>
</evidence>
<dbReference type="GO" id="GO:0043200">
    <property type="term" value="P:response to amino acid"/>
    <property type="evidence" value="ECO:0007669"/>
    <property type="project" value="TreeGrafter"/>
</dbReference>
<keyword evidence="1" id="KW-0805">Transcription regulation</keyword>
<sequence>MDRIDEHLIYLLQKNARMSLKDLAKEVYLSTPAVSARIEKMEKEGIIKGYGVKIDPLKLGFHITAFINMELEPVQKPEFYPFIESIPNVIECNCVTGNYSMLMKVAFPSTIELDGFIGQLQHFGKTQTQIVFSTPVEPRGLNVEALEAEEV</sequence>
<evidence type="ECO:0000313" key="5">
    <source>
        <dbReference type="EMBL" id="VUX15379.1"/>
    </source>
</evidence>
<proteinExistence type="predicted"/>
<dbReference type="PRINTS" id="PR00033">
    <property type="entry name" value="HTHASNC"/>
</dbReference>
<dbReference type="InterPro" id="IPR036390">
    <property type="entry name" value="WH_DNA-bd_sf"/>
</dbReference>
<dbReference type="CDD" id="cd00090">
    <property type="entry name" value="HTH_ARSR"/>
    <property type="match status" value="1"/>
</dbReference>
<dbReference type="PANTHER" id="PTHR30154:SF53">
    <property type="entry name" value="HTH-TYPE TRANSCRIPTIONAL REGULATOR LRPC"/>
    <property type="match status" value="1"/>
</dbReference>
<dbReference type="PANTHER" id="PTHR30154">
    <property type="entry name" value="LEUCINE-RESPONSIVE REGULATORY PROTEIN"/>
    <property type="match status" value="1"/>
</dbReference>
<evidence type="ECO:0000256" key="3">
    <source>
        <dbReference type="ARBA" id="ARBA00023163"/>
    </source>
</evidence>
<dbReference type="InterPro" id="IPR011008">
    <property type="entry name" value="Dimeric_a/b-barrel"/>
</dbReference>
<evidence type="ECO:0000259" key="4">
    <source>
        <dbReference type="PROSITE" id="PS50956"/>
    </source>
</evidence>
<accession>A0A564U7A1</accession>
<protein>
    <submittedName>
        <fullName evidence="5">HTH-type transcriptional regulator LrpC</fullName>
    </submittedName>
</protein>
<dbReference type="GO" id="GO:0005829">
    <property type="term" value="C:cytosol"/>
    <property type="evidence" value="ECO:0007669"/>
    <property type="project" value="TreeGrafter"/>
</dbReference>
<dbReference type="EMBL" id="CABHNM010000049">
    <property type="protein sequence ID" value="VUX15379.1"/>
    <property type="molecule type" value="Genomic_DNA"/>
</dbReference>
<dbReference type="RefSeq" id="WP_144101120.1">
    <property type="nucleotide sequence ID" value="NZ_CABHNM010000049.1"/>
</dbReference>
<keyword evidence="3" id="KW-0804">Transcription</keyword>
<dbReference type="Proteomes" id="UP000398619">
    <property type="component" value="Unassembled WGS sequence"/>
</dbReference>
<dbReference type="SMART" id="SM00344">
    <property type="entry name" value="HTH_ASNC"/>
    <property type="match status" value="1"/>
</dbReference>
<dbReference type="SUPFAM" id="SSF46785">
    <property type="entry name" value="Winged helix' DNA-binding domain"/>
    <property type="match status" value="1"/>
</dbReference>
<dbReference type="Pfam" id="PF01037">
    <property type="entry name" value="AsnC_trans_reg"/>
    <property type="match status" value="1"/>
</dbReference>
<dbReference type="InterPro" id="IPR011991">
    <property type="entry name" value="ArsR-like_HTH"/>
</dbReference>
<dbReference type="InterPro" id="IPR019887">
    <property type="entry name" value="Tscrpt_reg_AsnC/Lrp_C"/>
</dbReference>
<dbReference type="InterPro" id="IPR000485">
    <property type="entry name" value="AsnC-type_HTH_dom"/>
</dbReference>
<gene>
    <name evidence="5" type="primary">lrpC</name>
    <name evidence="5" type="ORF">DLSSTS7063_02156</name>
</gene>
<dbReference type="Pfam" id="PF13412">
    <property type="entry name" value="HTH_24"/>
    <property type="match status" value="1"/>
</dbReference>
<dbReference type="SUPFAM" id="SSF54909">
    <property type="entry name" value="Dimeric alpha+beta barrel"/>
    <property type="match status" value="1"/>
</dbReference>
<dbReference type="InterPro" id="IPR036388">
    <property type="entry name" value="WH-like_DNA-bd_sf"/>
</dbReference>
<dbReference type="AlphaFoldDB" id="A0A564U7A1"/>
<feature type="domain" description="HTH asnC-type" evidence="4">
    <location>
        <begin position="1"/>
        <end position="62"/>
    </location>
</feature>
<reference evidence="5 6" key="1">
    <citation type="submission" date="2019-07" db="EMBL/GenBank/DDBJ databases">
        <authorList>
            <person name="Hibberd C M."/>
            <person name="Gehrig L. J."/>
            <person name="Chang H.-W."/>
            <person name="Venkatesh S."/>
        </authorList>
    </citation>
    <scope>NUCLEOTIDE SEQUENCE [LARGE SCALE GENOMIC DNA]</scope>
    <source>
        <strain evidence="5">Dorea_longicatena_SSTS_Bg7063</strain>
    </source>
</reference>
<organism evidence="5 6">
    <name type="scientific">Dorea longicatena</name>
    <dbReference type="NCBI Taxonomy" id="88431"/>
    <lineage>
        <taxon>Bacteria</taxon>
        <taxon>Bacillati</taxon>
        <taxon>Bacillota</taxon>
        <taxon>Clostridia</taxon>
        <taxon>Lachnospirales</taxon>
        <taxon>Lachnospiraceae</taxon>
        <taxon>Dorea</taxon>
    </lineage>
</organism>
<dbReference type="PROSITE" id="PS50956">
    <property type="entry name" value="HTH_ASNC_2"/>
    <property type="match status" value="1"/>
</dbReference>
<evidence type="ECO:0000313" key="6">
    <source>
        <dbReference type="Proteomes" id="UP000398619"/>
    </source>
</evidence>